<dbReference type="RefSeq" id="WP_317904026.1">
    <property type="nucleotide sequence ID" value="NZ_JAIRBC010000055.1"/>
</dbReference>
<dbReference type="Proteomes" id="UP001200642">
    <property type="component" value="Unassembled WGS sequence"/>
</dbReference>
<organism evidence="3 4">
    <name type="scientific">Cerina litoralis</name>
    <dbReference type="NCBI Taxonomy" id="2874477"/>
    <lineage>
        <taxon>Bacteria</taxon>
        <taxon>Pseudomonadati</taxon>
        <taxon>Bacteroidota</taxon>
        <taxon>Flavobacteriia</taxon>
        <taxon>Flavobacteriales</taxon>
        <taxon>Flavobacteriaceae</taxon>
        <taxon>Cerina</taxon>
    </lineage>
</organism>
<gene>
    <name evidence="3" type="ORF">K8352_19170</name>
</gene>
<proteinExistence type="predicted"/>
<name>A0AAE3F065_9FLAO</name>
<evidence type="ECO:0000313" key="3">
    <source>
        <dbReference type="EMBL" id="MCG2462892.1"/>
    </source>
</evidence>
<evidence type="ECO:0000313" key="4">
    <source>
        <dbReference type="Proteomes" id="UP001200642"/>
    </source>
</evidence>
<dbReference type="EMBL" id="JAIRBC010000055">
    <property type="protein sequence ID" value="MCG2462892.1"/>
    <property type="molecule type" value="Genomic_DNA"/>
</dbReference>
<keyword evidence="4" id="KW-1185">Reference proteome</keyword>
<evidence type="ECO:0000256" key="1">
    <source>
        <dbReference type="SAM" id="Coils"/>
    </source>
</evidence>
<dbReference type="Pfam" id="PF20503">
    <property type="entry name" value="DUF6730"/>
    <property type="match status" value="1"/>
</dbReference>
<keyword evidence="1" id="KW-0175">Coiled coil</keyword>
<feature type="coiled-coil region" evidence="1">
    <location>
        <begin position="3"/>
        <end position="30"/>
    </location>
</feature>
<accession>A0AAE3F065</accession>
<keyword evidence="2" id="KW-0812">Transmembrane</keyword>
<reference evidence="3" key="1">
    <citation type="submission" date="2023-02" db="EMBL/GenBank/DDBJ databases">
        <title>Genome of Flavobacteriaceae gen. nov. sp. strain F89.</title>
        <authorList>
            <person name="Wang Y."/>
        </authorList>
    </citation>
    <scope>NUCLEOTIDE SEQUENCE</scope>
    <source>
        <strain evidence="3">F89</strain>
    </source>
</reference>
<dbReference type="AlphaFoldDB" id="A0AAE3F065"/>
<comment type="caution">
    <text evidence="3">The sequence shown here is derived from an EMBL/GenBank/DDBJ whole genome shotgun (WGS) entry which is preliminary data.</text>
</comment>
<dbReference type="InterPro" id="IPR046617">
    <property type="entry name" value="DUF6730"/>
</dbReference>
<protein>
    <submittedName>
        <fullName evidence="3">Uncharacterized protein</fullName>
    </submittedName>
</protein>
<sequence>MGYKKLDEVMELLNDELDGFNKALIKLEKMTKNIDGIKIRPDTTQIEYLLKEHLNSQENQTSRLWESVHDLKGQIAKARLVPKVQLWLHYTIWIVSLFLIGYLAFKVSQINDIQERAFSEGEQRTISNLKEYFDQYPEQYNSYRAWVMEKDSVPNRK</sequence>
<keyword evidence="2" id="KW-1133">Transmembrane helix</keyword>
<evidence type="ECO:0000256" key="2">
    <source>
        <dbReference type="SAM" id="Phobius"/>
    </source>
</evidence>
<feature type="transmembrane region" description="Helical" evidence="2">
    <location>
        <begin position="87"/>
        <end position="105"/>
    </location>
</feature>
<keyword evidence="2" id="KW-0472">Membrane</keyword>